<feature type="domain" description="Fibronectin type III-like" evidence="14">
    <location>
        <begin position="724"/>
        <end position="793"/>
    </location>
</feature>
<dbReference type="InterPro" id="IPR017853">
    <property type="entry name" value="GH"/>
</dbReference>
<dbReference type="GO" id="GO:0030245">
    <property type="term" value="P:cellulose catabolic process"/>
    <property type="evidence" value="ECO:0007669"/>
    <property type="project" value="UniProtKB-UniPathway"/>
</dbReference>
<evidence type="ECO:0000256" key="6">
    <source>
        <dbReference type="ARBA" id="ARBA00023001"/>
    </source>
</evidence>
<comment type="similarity">
    <text evidence="3 11">Belongs to the glycosyl hydrolase 3 family.</text>
</comment>
<evidence type="ECO:0000256" key="7">
    <source>
        <dbReference type="ARBA" id="ARBA00023180"/>
    </source>
</evidence>
<name>A0A165ESE1_EXIGL</name>
<dbReference type="Pfam" id="PF01915">
    <property type="entry name" value="Glyco_hydro_3_C"/>
    <property type="match status" value="1"/>
</dbReference>
<evidence type="ECO:0000256" key="11">
    <source>
        <dbReference type="RuleBase" id="RU361161"/>
    </source>
</evidence>
<feature type="chain" id="PRO_5007857400" description="beta-glucosidase" evidence="13">
    <location>
        <begin position="19"/>
        <end position="804"/>
    </location>
</feature>
<feature type="signal peptide" evidence="13">
    <location>
        <begin position="1"/>
        <end position="18"/>
    </location>
</feature>
<dbReference type="PANTHER" id="PTHR42715">
    <property type="entry name" value="BETA-GLUCOSIDASE"/>
    <property type="match status" value="1"/>
</dbReference>
<dbReference type="Gene3D" id="3.40.50.1700">
    <property type="entry name" value="Glycoside hydrolase family 3 C-terminal domain"/>
    <property type="match status" value="1"/>
</dbReference>
<dbReference type="UniPathway" id="UPA00696"/>
<dbReference type="FunFam" id="3.20.20.300:FF:000002">
    <property type="entry name" value="Probable beta-glucosidase"/>
    <property type="match status" value="1"/>
</dbReference>
<evidence type="ECO:0000256" key="4">
    <source>
        <dbReference type="ARBA" id="ARBA00012744"/>
    </source>
</evidence>
<sequence>MLSTGLLTLALALSVARADIQAGVPYPAPAGFEEWTSPIVVPSPPTTGAADWAAAVAKAKKFVSGLTLLEKVNVTTGIGSNSRCLGNTGAITRLGFPGFCLHDSPLGVRLADLVSAFPAAINVASTWDPDLFYARGKAMGEEFRGKGINVALGPMTNLGRVAAGGRNWEGFGVDPYLSGIATAETVKGIQDVGVIACAKHFIANEQEHFRGGSLSEAYSSNLDDRTLHEVYAWPFANAVQAGVGSVMCSYNRINQTFACENSKLINGIMKTELNFQGFLVSDWAAMLDGVNSALAGTDMDMPGFRAYGQDPDLPDPSLSDNGFWGKFLVDAVNNGSVSTARLDDMVTRSFAAYFKLGQDKGYPKTNFDVTTPDDFRNGVLVNEHVNVQGNHKAVIREIGAASVVLLKNKGGLPLSTKKAGRIGIFGSDAGPHPAGPNGCINGQGDHGCNDGTLAQGWGSGTANFPYLIDPLAAITNFVAEQGDGNTVEAVLSEWDFGKVDAIGRYADTCLVFSNADSGEGYITVDGNQGDRNNLTLWNSGETLIKRAAGACDNTIVVLHTVGPVLVEDWIDHPNITAVVWAGLPGQETGNSLVDVLFGKVNPSGRLPFTVAKSRADYNADVVYSNPGNLQITYTEGLNIDYRHFDAANITPRFEFGFGLSYTDFKYSGLSARVSIPKREEPSTSAKTGHSTPAVVPPGGPADHWKSAVKVSFTIKNVGKVDGHEVPQVYLSYPASAGEPPKVLRGFARPLIKKGQSKTLTLELLKRDISIWDVVSQSWVVPKGRYTVAVGASSRDIRQSTTFTV</sequence>
<keyword evidence="9 11" id="KW-0326">Glycosidase</keyword>
<evidence type="ECO:0000256" key="13">
    <source>
        <dbReference type="SAM" id="SignalP"/>
    </source>
</evidence>
<dbReference type="EC" id="3.2.1.21" evidence="4 11"/>
<organism evidence="15 16">
    <name type="scientific">Exidia glandulosa HHB12029</name>
    <dbReference type="NCBI Taxonomy" id="1314781"/>
    <lineage>
        <taxon>Eukaryota</taxon>
        <taxon>Fungi</taxon>
        <taxon>Dikarya</taxon>
        <taxon>Basidiomycota</taxon>
        <taxon>Agaricomycotina</taxon>
        <taxon>Agaricomycetes</taxon>
        <taxon>Auriculariales</taxon>
        <taxon>Exidiaceae</taxon>
        <taxon>Exidia</taxon>
    </lineage>
</organism>
<evidence type="ECO:0000256" key="2">
    <source>
        <dbReference type="ARBA" id="ARBA00004987"/>
    </source>
</evidence>
<dbReference type="GO" id="GO:0008422">
    <property type="term" value="F:beta-glucosidase activity"/>
    <property type="evidence" value="ECO:0007669"/>
    <property type="project" value="UniProtKB-EC"/>
</dbReference>
<dbReference type="Proteomes" id="UP000077266">
    <property type="component" value="Unassembled WGS sequence"/>
</dbReference>
<dbReference type="PANTHER" id="PTHR42715:SF2">
    <property type="entry name" value="BETA-GLUCOSIDASE F-RELATED"/>
    <property type="match status" value="1"/>
</dbReference>
<dbReference type="OrthoDB" id="416222at2759"/>
<dbReference type="Gene3D" id="3.20.20.300">
    <property type="entry name" value="Glycoside hydrolase, family 3, N-terminal domain"/>
    <property type="match status" value="1"/>
</dbReference>
<keyword evidence="13" id="KW-0732">Signal</keyword>
<dbReference type="SMART" id="SM01217">
    <property type="entry name" value="Fn3_like"/>
    <property type="match status" value="1"/>
</dbReference>
<dbReference type="PRINTS" id="PR00133">
    <property type="entry name" value="GLHYDRLASE3"/>
</dbReference>
<evidence type="ECO:0000256" key="1">
    <source>
        <dbReference type="ARBA" id="ARBA00000448"/>
    </source>
</evidence>
<dbReference type="InParanoid" id="A0A165ESE1"/>
<dbReference type="InterPro" id="IPR036881">
    <property type="entry name" value="Glyco_hydro_3_C_sf"/>
</dbReference>
<proteinExistence type="inferred from homology"/>
<dbReference type="FunFam" id="3.40.50.1700:FF:000003">
    <property type="entry name" value="Probable beta-glucosidase"/>
    <property type="match status" value="1"/>
</dbReference>
<dbReference type="SUPFAM" id="SSF52279">
    <property type="entry name" value="Beta-D-glucan exohydrolase, C-terminal domain"/>
    <property type="match status" value="1"/>
</dbReference>
<evidence type="ECO:0000313" key="16">
    <source>
        <dbReference type="Proteomes" id="UP000077266"/>
    </source>
</evidence>
<evidence type="ECO:0000256" key="12">
    <source>
        <dbReference type="SAM" id="MobiDB-lite"/>
    </source>
</evidence>
<evidence type="ECO:0000256" key="5">
    <source>
        <dbReference type="ARBA" id="ARBA00022801"/>
    </source>
</evidence>
<reference evidence="15 16" key="1">
    <citation type="journal article" date="2016" name="Mol. Biol. Evol.">
        <title>Comparative Genomics of Early-Diverging Mushroom-Forming Fungi Provides Insights into the Origins of Lignocellulose Decay Capabilities.</title>
        <authorList>
            <person name="Nagy L.G."/>
            <person name="Riley R."/>
            <person name="Tritt A."/>
            <person name="Adam C."/>
            <person name="Daum C."/>
            <person name="Floudas D."/>
            <person name="Sun H."/>
            <person name="Yadav J.S."/>
            <person name="Pangilinan J."/>
            <person name="Larsson K.H."/>
            <person name="Matsuura K."/>
            <person name="Barry K."/>
            <person name="Labutti K."/>
            <person name="Kuo R."/>
            <person name="Ohm R.A."/>
            <person name="Bhattacharya S.S."/>
            <person name="Shirouzu T."/>
            <person name="Yoshinaga Y."/>
            <person name="Martin F.M."/>
            <person name="Grigoriev I.V."/>
            <person name="Hibbett D.S."/>
        </authorList>
    </citation>
    <scope>NUCLEOTIDE SEQUENCE [LARGE SCALE GENOMIC DNA]</scope>
    <source>
        <strain evidence="15 16">HHB12029</strain>
    </source>
</reference>
<dbReference type="SUPFAM" id="SSF51445">
    <property type="entry name" value="(Trans)glycosidases"/>
    <property type="match status" value="1"/>
</dbReference>
<dbReference type="AlphaFoldDB" id="A0A165ESE1"/>
<dbReference type="Gene3D" id="2.60.40.10">
    <property type="entry name" value="Immunoglobulins"/>
    <property type="match status" value="1"/>
</dbReference>
<keyword evidence="10 11" id="KW-0624">Polysaccharide degradation</keyword>
<dbReference type="PROSITE" id="PS00775">
    <property type="entry name" value="GLYCOSYL_HYDROL_F3"/>
    <property type="match status" value="1"/>
</dbReference>
<evidence type="ECO:0000256" key="3">
    <source>
        <dbReference type="ARBA" id="ARBA00005336"/>
    </source>
</evidence>
<dbReference type="InterPro" id="IPR050288">
    <property type="entry name" value="Cellulose_deg_GH3"/>
</dbReference>
<feature type="region of interest" description="Disordered" evidence="12">
    <location>
        <begin position="677"/>
        <end position="700"/>
    </location>
</feature>
<evidence type="ECO:0000259" key="14">
    <source>
        <dbReference type="SMART" id="SM01217"/>
    </source>
</evidence>
<keyword evidence="7" id="KW-0325">Glycoprotein</keyword>
<dbReference type="InterPro" id="IPR026891">
    <property type="entry name" value="Fn3-like"/>
</dbReference>
<comment type="pathway">
    <text evidence="2 11">Glycan metabolism; cellulose degradation.</text>
</comment>
<dbReference type="InterPro" id="IPR001764">
    <property type="entry name" value="Glyco_hydro_3_N"/>
</dbReference>
<dbReference type="InterPro" id="IPR019800">
    <property type="entry name" value="Glyco_hydro_3_AS"/>
</dbReference>
<evidence type="ECO:0000256" key="8">
    <source>
        <dbReference type="ARBA" id="ARBA00023277"/>
    </source>
</evidence>
<dbReference type="InterPro" id="IPR036962">
    <property type="entry name" value="Glyco_hydro_3_N_sf"/>
</dbReference>
<dbReference type="Pfam" id="PF14310">
    <property type="entry name" value="Fn3-like"/>
    <property type="match status" value="1"/>
</dbReference>
<dbReference type="InterPro" id="IPR002772">
    <property type="entry name" value="Glyco_hydro_3_C"/>
</dbReference>
<evidence type="ECO:0000313" key="15">
    <source>
        <dbReference type="EMBL" id="KZV87575.1"/>
    </source>
</evidence>
<gene>
    <name evidence="15" type="ORF">EXIGLDRAFT_620478</name>
</gene>
<dbReference type="EMBL" id="KV426121">
    <property type="protein sequence ID" value="KZV87575.1"/>
    <property type="molecule type" value="Genomic_DNA"/>
</dbReference>
<dbReference type="Pfam" id="PF00933">
    <property type="entry name" value="Glyco_hydro_3"/>
    <property type="match status" value="1"/>
</dbReference>
<evidence type="ECO:0000256" key="9">
    <source>
        <dbReference type="ARBA" id="ARBA00023295"/>
    </source>
</evidence>
<keyword evidence="8 11" id="KW-0119">Carbohydrate metabolism</keyword>
<accession>A0A165ESE1</accession>
<keyword evidence="16" id="KW-1185">Reference proteome</keyword>
<evidence type="ECO:0000256" key="10">
    <source>
        <dbReference type="ARBA" id="ARBA00023326"/>
    </source>
</evidence>
<protein>
    <recommendedName>
        <fullName evidence="4 11">beta-glucosidase</fullName>
        <ecNumber evidence="4 11">3.2.1.21</ecNumber>
    </recommendedName>
</protein>
<comment type="catalytic activity">
    <reaction evidence="1 11">
        <text>Hydrolysis of terminal, non-reducing beta-D-glucosyl residues with release of beta-D-glucose.</text>
        <dbReference type="EC" id="3.2.1.21"/>
    </reaction>
</comment>
<dbReference type="InterPro" id="IPR013783">
    <property type="entry name" value="Ig-like_fold"/>
</dbReference>
<dbReference type="STRING" id="1314781.A0A165ESE1"/>
<keyword evidence="6" id="KW-0136">Cellulose degradation</keyword>
<keyword evidence="5 11" id="KW-0378">Hydrolase</keyword>